<sequence>MDIADTVINFYTYETTALNAPAPFADSTVNLRQEFDRIRHQQYDTDYDFNVDLFFTTNRLHDGHTLWLPRCYIDVFQNLLPIPIVSLENKAMEGVYSSAQEAIYVVPDADAFFDSFLNGSFSQYYKDRGFDIKRYAGAKVISIEGMDPYAYVRQIASNYTGDFLDDGIRQSMVYSSYRYVGGRWGQRIGDFAGPTVPTYPKYEIEVVLLPRGANASETLTVPYVSTLIGEDFTDQASYWENNCAANDLTNGVDYKEFMATLNRSNITNTSSSLDGISSILKGRMALGALPDLNARKQAIDLPPAYVPSTGNFSGSDSVTYFTMIPDTTVGVMVIGSFAPEDPAGWQQTVLDGLNGLSSRGADHLIIDVTNNGGGYVCDGLWLHRLLAGPSVDRNAGFEAAIRVNEFVQELVQADIELAKSYNFFENYLYPTQNLSINDVQDFFSKRHADSCTPFHVDKVPTEQPFDLSKVIIVGNGVCASTCSAFTTLMQQLHGVKMINFGVAKQAYSGMAGAEVLDWSALDSEFKTANLKDHPLAGPKTLLVNGKFRVNWRASYSYQKPDTFSPYSGDIADYSYPYTETTWNRPQAVWTFAAKEVLGV</sequence>
<gene>
    <name evidence="1" type="ORF">QFC19_003012</name>
</gene>
<dbReference type="EMBL" id="JASBWR010000027">
    <property type="protein sequence ID" value="KAJ9106882.1"/>
    <property type="molecule type" value="Genomic_DNA"/>
</dbReference>
<organism evidence="1 2">
    <name type="scientific">Naganishia cerealis</name>
    <dbReference type="NCBI Taxonomy" id="610337"/>
    <lineage>
        <taxon>Eukaryota</taxon>
        <taxon>Fungi</taxon>
        <taxon>Dikarya</taxon>
        <taxon>Basidiomycota</taxon>
        <taxon>Agaricomycotina</taxon>
        <taxon>Tremellomycetes</taxon>
        <taxon>Filobasidiales</taxon>
        <taxon>Filobasidiaceae</taxon>
        <taxon>Naganishia</taxon>
    </lineage>
</organism>
<evidence type="ECO:0000313" key="2">
    <source>
        <dbReference type="Proteomes" id="UP001241377"/>
    </source>
</evidence>
<comment type="caution">
    <text evidence="1">The sequence shown here is derived from an EMBL/GenBank/DDBJ whole genome shotgun (WGS) entry which is preliminary data.</text>
</comment>
<evidence type="ECO:0000313" key="1">
    <source>
        <dbReference type="EMBL" id="KAJ9106882.1"/>
    </source>
</evidence>
<proteinExistence type="predicted"/>
<protein>
    <submittedName>
        <fullName evidence="1">Uncharacterized protein</fullName>
    </submittedName>
</protein>
<dbReference type="Proteomes" id="UP001241377">
    <property type="component" value="Unassembled WGS sequence"/>
</dbReference>
<accession>A0ACC2W5H0</accession>
<keyword evidence="2" id="KW-1185">Reference proteome</keyword>
<reference evidence="1" key="1">
    <citation type="submission" date="2023-04" db="EMBL/GenBank/DDBJ databases">
        <title>Draft Genome sequencing of Naganishia species isolated from polar environments using Oxford Nanopore Technology.</title>
        <authorList>
            <person name="Leo P."/>
            <person name="Venkateswaran K."/>
        </authorList>
    </citation>
    <scope>NUCLEOTIDE SEQUENCE</scope>
    <source>
        <strain evidence="1">MNA-CCFEE 5261</strain>
    </source>
</reference>
<name>A0ACC2W5H0_9TREE</name>